<evidence type="ECO:0008006" key="3">
    <source>
        <dbReference type="Google" id="ProtNLM"/>
    </source>
</evidence>
<organism evidence="1 2">
    <name type="scientific">Occultella glacieicola</name>
    <dbReference type="NCBI Taxonomy" id="2518684"/>
    <lineage>
        <taxon>Bacteria</taxon>
        <taxon>Bacillati</taxon>
        <taxon>Actinomycetota</taxon>
        <taxon>Actinomycetes</taxon>
        <taxon>Micrococcales</taxon>
        <taxon>Ruaniaceae</taxon>
        <taxon>Occultella</taxon>
    </lineage>
</organism>
<gene>
    <name evidence="1" type="ORF">EXU48_10050</name>
</gene>
<evidence type="ECO:0000313" key="1">
    <source>
        <dbReference type="EMBL" id="TDE95091.1"/>
    </source>
</evidence>
<comment type="caution">
    <text evidence="1">The sequence shown here is derived from an EMBL/GenBank/DDBJ whole genome shotgun (WGS) entry which is preliminary data.</text>
</comment>
<dbReference type="Proteomes" id="UP000504882">
    <property type="component" value="Unassembled WGS sequence"/>
</dbReference>
<keyword evidence="2" id="KW-1185">Reference proteome</keyword>
<sequence>MGEFYVEHQAVRTFGTTIGKDGLGGDAGEAKTYHSTWAEIPADAGTGIFANFRGIATDAFSSADSAIGHLKRILNASGTELESAADMYQTTDEQSAADLDAQY</sequence>
<proteinExistence type="predicted"/>
<dbReference type="EMBL" id="SMNA01000004">
    <property type="protein sequence ID" value="TDE95091.1"/>
    <property type="molecule type" value="Genomic_DNA"/>
</dbReference>
<name>A0ABY2E6F3_9MICO</name>
<reference evidence="1 2" key="1">
    <citation type="submission" date="2019-03" db="EMBL/GenBank/DDBJ databases">
        <title>Genomic features of bacteria from cold environments.</title>
        <authorList>
            <person name="Shen L."/>
        </authorList>
    </citation>
    <scope>NUCLEOTIDE SEQUENCE [LARGE SCALE GENOMIC DNA]</scope>
    <source>
        <strain evidence="2">T3246-1</strain>
    </source>
</reference>
<dbReference type="RefSeq" id="WP_133107501.1">
    <property type="nucleotide sequence ID" value="NZ_SMNA01000004.1"/>
</dbReference>
<accession>A0ABY2E6F3</accession>
<evidence type="ECO:0000313" key="2">
    <source>
        <dbReference type="Proteomes" id="UP000504882"/>
    </source>
</evidence>
<protein>
    <recommendedName>
        <fullName evidence="3">Excreted virulence factor EspC (Type VII ESX diderm)</fullName>
    </recommendedName>
</protein>